<dbReference type="KEGG" id="asd:AS9A_3274"/>
<accession>F6EP58</accession>
<proteinExistence type="predicted"/>
<dbReference type="Proteomes" id="UP000009235">
    <property type="component" value="Chromosome"/>
</dbReference>
<sequence length="300" mass="32240">MASGDSSKDAAKSAKAIKAARKKAGGKSSRSGIASSGINIPWMTVGAVLSVIALVAVIAWNLWPRYMETMEAERWAPTAENPDPAQDIEGVVTVEELSNVHVNPDQRVAYDQAPPIGGPHDAAWATCNGIVYDEAIRNENAVHSLEHGAVWITYEPELADADDVDRLRSRVEGQSYLFMSPYPGQDSPISLQSWGRQLQLDNAEDERITHFIGALRLNPYTSPEVGASCATIPGSFDPENPRPFEADPPGPDAVRMDGSGAADDADTMEDLFSDLDLDVPEGEIDDVVPEDPDAGEDGNQ</sequence>
<evidence type="ECO:0000256" key="2">
    <source>
        <dbReference type="SAM" id="Phobius"/>
    </source>
</evidence>
<organism evidence="3 4">
    <name type="scientific">Hoyosella subflava (strain DSM 45089 / JCM 17490 / NBRC 109087 / DQS3-9A1)</name>
    <name type="common">Amycolicicoccus subflavus</name>
    <dbReference type="NCBI Taxonomy" id="443218"/>
    <lineage>
        <taxon>Bacteria</taxon>
        <taxon>Bacillati</taxon>
        <taxon>Actinomycetota</taxon>
        <taxon>Actinomycetes</taxon>
        <taxon>Mycobacteriales</taxon>
        <taxon>Hoyosellaceae</taxon>
        <taxon>Hoyosella</taxon>
    </lineage>
</organism>
<dbReference type="RefSeq" id="WP_013808067.1">
    <property type="nucleotide sequence ID" value="NC_015564.1"/>
</dbReference>
<evidence type="ECO:0008006" key="5">
    <source>
        <dbReference type="Google" id="ProtNLM"/>
    </source>
</evidence>
<evidence type="ECO:0000256" key="1">
    <source>
        <dbReference type="SAM" id="MobiDB-lite"/>
    </source>
</evidence>
<feature type="transmembrane region" description="Helical" evidence="2">
    <location>
        <begin position="40"/>
        <end position="63"/>
    </location>
</feature>
<keyword evidence="2" id="KW-0472">Membrane</keyword>
<name>F6EP58_HOYSD</name>
<feature type="region of interest" description="Disordered" evidence="1">
    <location>
        <begin position="230"/>
        <end position="300"/>
    </location>
</feature>
<reference evidence="3 4" key="1">
    <citation type="journal article" date="2011" name="J. Bacteriol.">
        <title>Complete genome sequence of Amycolicicoccus subflavus DQS3-9A1T, an actinomycete isolated from crude oil-polluted soil.</title>
        <authorList>
            <person name="Cai M."/>
            <person name="Chen W.M."/>
            <person name="Nie Y."/>
            <person name="Chi C.Q."/>
            <person name="Wang Y.N."/>
            <person name="Tang Y.Q."/>
            <person name="Li G.Y."/>
            <person name="Wu X.L."/>
        </authorList>
    </citation>
    <scope>NUCLEOTIDE SEQUENCE [LARGE SCALE GENOMIC DNA]</scope>
    <source>
        <strain evidence="4">DSM 45089 / DQS3-9A1</strain>
    </source>
</reference>
<dbReference type="OrthoDB" id="164831at2"/>
<dbReference type="eggNOG" id="COG0515">
    <property type="taxonomic scope" value="Bacteria"/>
</dbReference>
<dbReference type="EMBL" id="CP002786">
    <property type="protein sequence ID" value="AEF41718.1"/>
    <property type="molecule type" value="Genomic_DNA"/>
</dbReference>
<dbReference type="InterPro" id="IPR021454">
    <property type="entry name" value="DUF3105"/>
</dbReference>
<dbReference type="HOGENOM" id="CLU_069355_0_0_11"/>
<evidence type="ECO:0000313" key="3">
    <source>
        <dbReference type="EMBL" id="AEF41718.1"/>
    </source>
</evidence>
<keyword evidence="2" id="KW-1133">Transmembrane helix</keyword>
<evidence type="ECO:0000313" key="4">
    <source>
        <dbReference type="Proteomes" id="UP000009235"/>
    </source>
</evidence>
<keyword evidence="4" id="KW-1185">Reference proteome</keyword>
<feature type="compositionally biased region" description="Acidic residues" evidence="1">
    <location>
        <begin position="263"/>
        <end position="300"/>
    </location>
</feature>
<protein>
    <recommendedName>
        <fullName evidence="5">DUF3105 domain-containing protein</fullName>
    </recommendedName>
</protein>
<dbReference type="Pfam" id="PF11303">
    <property type="entry name" value="DUF3105"/>
    <property type="match status" value="1"/>
</dbReference>
<gene>
    <name evidence="3" type="ordered locus">AS9A_3274</name>
</gene>
<dbReference type="STRING" id="443218.AS9A_3274"/>
<keyword evidence="2" id="KW-0812">Transmembrane</keyword>
<dbReference type="AlphaFoldDB" id="F6EP58"/>